<feature type="compositionally biased region" description="Basic and acidic residues" evidence="1">
    <location>
        <begin position="63"/>
        <end position="74"/>
    </location>
</feature>
<feature type="region of interest" description="Disordered" evidence="1">
    <location>
        <begin position="501"/>
        <end position="523"/>
    </location>
</feature>
<feature type="region of interest" description="Disordered" evidence="1">
    <location>
        <begin position="170"/>
        <end position="228"/>
    </location>
</feature>
<feature type="region of interest" description="Disordered" evidence="1">
    <location>
        <begin position="1"/>
        <end position="106"/>
    </location>
</feature>
<protein>
    <submittedName>
        <fullName evidence="3">Expressed protein</fullName>
    </submittedName>
</protein>
<sequence>MPSSRKRPEPCNASEESDGGRLPSSPKRAKASRAKAPIPAEDVEDDDSAGEEQPKVRRSTRARAKDVQTRKERAPASGDEADRESEEETRPIDKFGSSPAVAKSVTTASIPQVDFRQTLLKSAQAQQLTPSVAKPVPRKIFLAQANKTRALDESPTVDDATAPAAAAAANLAPNGQPSVQPSSTALESSTTMHAPPPPMTPAPPSTTTPQPQGAINHSPSPPVAGITPRGRSQLQLVHGFVHHPKHDYKAGDYTGISKQLILRVCREYEALIMCNDPFPDSIVSRIWFKRCWDGACLSLDVDIAPDDHVQKLVIDRGSRIRGDMVRCTREKVEARFGFTKSTRKTTIRQNIKKYDELVKDGSYLYQNEAKQTGYCESKLISIILGRILFGSQGTSFAVVYRKYFDPIPAVTLSLVYAMIRHCIGEWATGRPIRRHFSEDPIKKERYLPHVKVIKDWVEDDPQITKKIRLRWYKKMRAIAGIDDDVEPVVVISEQARARARAALSQRTGDTDTEEEEDDDAAAA</sequence>
<dbReference type="Proteomes" id="UP000007431">
    <property type="component" value="Unassembled WGS sequence"/>
</dbReference>
<name>D8QLU2_SCHCM</name>
<feature type="compositionally biased region" description="Polar residues" evidence="1">
    <location>
        <begin position="175"/>
        <end position="188"/>
    </location>
</feature>
<dbReference type="InterPro" id="IPR045341">
    <property type="entry name" value="DUF6532"/>
</dbReference>
<feature type="compositionally biased region" description="Acidic residues" evidence="1">
    <location>
        <begin position="41"/>
        <end position="50"/>
    </location>
</feature>
<evidence type="ECO:0000313" key="3">
    <source>
        <dbReference type="EMBL" id="EFI91169.1"/>
    </source>
</evidence>
<dbReference type="KEGG" id="scm:SCHCO_02642353"/>
<evidence type="ECO:0000313" key="4">
    <source>
        <dbReference type="Proteomes" id="UP000007431"/>
    </source>
</evidence>
<dbReference type="OMA" id="CINEWAD"/>
<organism evidence="4">
    <name type="scientific">Schizophyllum commune (strain H4-8 / FGSC 9210)</name>
    <name type="common">Split gill fungus</name>
    <dbReference type="NCBI Taxonomy" id="578458"/>
    <lineage>
        <taxon>Eukaryota</taxon>
        <taxon>Fungi</taxon>
        <taxon>Dikarya</taxon>
        <taxon>Basidiomycota</taxon>
        <taxon>Agaricomycotina</taxon>
        <taxon>Agaricomycetes</taxon>
        <taxon>Agaricomycetidae</taxon>
        <taxon>Agaricales</taxon>
        <taxon>Schizophyllaceae</taxon>
        <taxon>Schizophyllum</taxon>
    </lineage>
</organism>
<reference evidence="3 4" key="1">
    <citation type="journal article" date="2010" name="Nat. Biotechnol.">
        <title>Genome sequence of the model mushroom Schizophyllum commune.</title>
        <authorList>
            <person name="Ohm R.A."/>
            <person name="de Jong J.F."/>
            <person name="Lugones L.G."/>
            <person name="Aerts A."/>
            <person name="Kothe E."/>
            <person name="Stajich J.E."/>
            <person name="de Vries R.P."/>
            <person name="Record E."/>
            <person name="Levasseur A."/>
            <person name="Baker S.E."/>
            <person name="Bartholomew K.A."/>
            <person name="Coutinho P.M."/>
            <person name="Erdmann S."/>
            <person name="Fowler T.J."/>
            <person name="Gathman A.C."/>
            <person name="Lombard V."/>
            <person name="Henrissat B."/>
            <person name="Knabe N."/>
            <person name="Kuees U."/>
            <person name="Lilly W.W."/>
            <person name="Lindquist E."/>
            <person name="Lucas S."/>
            <person name="Magnuson J.K."/>
            <person name="Piumi F."/>
            <person name="Raudaskoski M."/>
            <person name="Salamov A."/>
            <person name="Schmutz J."/>
            <person name="Schwarze F.W.M.R."/>
            <person name="vanKuyk P.A."/>
            <person name="Horton J.S."/>
            <person name="Grigoriev I.V."/>
            <person name="Woesten H.A.B."/>
        </authorList>
    </citation>
    <scope>NUCLEOTIDE SEQUENCE [LARGE SCALE GENOMIC DNA]</scope>
    <source>
        <strain evidence="4">H4-8 / FGSC 9210</strain>
    </source>
</reference>
<proteinExistence type="predicted"/>
<dbReference type="OrthoDB" id="3192693at2759"/>
<dbReference type="RefSeq" id="XP_003026072.1">
    <property type="nucleotide sequence ID" value="XM_003026026.1"/>
</dbReference>
<feature type="compositionally biased region" description="Acidic residues" evidence="1">
    <location>
        <begin position="510"/>
        <end position="523"/>
    </location>
</feature>
<dbReference type="InParanoid" id="D8QLU2"/>
<gene>
    <name evidence="3" type="ORF">SCHCODRAFT_86302</name>
</gene>
<dbReference type="VEuPathDB" id="FungiDB:SCHCODRAFT_02642353"/>
<accession>D8QLU2</accession>
<dbReference type="STRING" id="578458.D8QLU2"/>
<dbReference type="GeneID" id="9588669"/>
<dbReference type="HOGENOM" id="CLU_473402_0_0_1"/>
<feature type="domain" description="DUF6532" evidence="2">
    <location>
        <begin position="265"/>
        <end position="456"/>
    </location>
</feature>
<dbReference type="eggNOG" id="ENOG502SQWK">
    <property type="taxonomic scope" value="Eukaryota"/>
</dbReference>
<evidence type="ECO:0000256" key="1">
    <source>
        <dbReference type="SAM" id="MobiDB-lite"/>
    </source>
</evidence>
<keyword evidence="4" id="KW-1185">Reference proteome</keyword>
<dbReference type="Pfam" id="PF20149">
    <property type="entry name" value="DUF6532"/>
    <property type="match status" value="1"/>
</dbReference>
<evidence type="ECO:0000259" key="2">
    <source>
        <dbReference type="Pfam" id="PF20149"/>
    </source>
</evidence>
<dbReference type="EMBL" id="GL377319">
    <property type="protein sequence ID" value="EFI91169.1"/>
    <property type="molecule type" value="Genomic_DNA"/>
</dbReference>
<dbReference type="AlphaFoldDB" id="D8QLU2"/>
<feature type="compositionally biased region" description="Pro residues" evidence="1">
    <location>
        <begin position="194"/>
        <end position="206"/>
    </location>
</feature>